<dbReference type="NCBIfam" id="TIGR02989">
    <property type="entry name" value="Sig-70_gvs1"/>
    <property type="match status" value="1"/>
</dbReference>
<accession>A0AAE2SAC7</accession>
<dbReference type="Gene3D" id="1.10.10.10">
    <property type="entry name" value="Winged helix-like DNA-binding domain superfamily/Winged helix DNA-binding domain"/>
    <property type="match status" value="1"/>
</dbReference>
<evidence type="ECO:0000313" key="7">
    <source>
        <dbReference type="Proteomes" id="UP000634206"/>
    </source>
</evidence>
<keyword evidence="4" id="KW-0804">Transcription</keyword>
<sequence length="180" mass="20324">MSTPPPSSEFVSLLTEHQADLWAFIITQLPGSPDVSDVLQKTNLTLWKKQADFELGSNFRAWAMTIARFEVLAHLKKHNRGSWLVFNDELLATIADESPQAITPSASRLSQLEQCLQKLRPNHRELLNHRYQSKDGLETYARKCGRSVSSLSVTLHRVRATLRKCINEGLAMIKIEGDAQ</sequence>
<keyword evidence="7" id="KW-1185">Reference proteome</keyword>
<dbReference type="Pfam" id="PF04542">
    <property type="entry name" value="Sigma70_r2"/>
    <property type="match status" value="1"/>
</dbReference>
<dbReference type="InterPro" id="IPR039425">
    <property type="entry name" value="RNA_pol_sigma-70-like"/>
</dbReference>
<dbReference type="GO" id="GO:0006352">
    <property type="term" value="P:DNA-templated transcription initiation"/>
    <property type="evidence" value="ECO:0007669"/>
    <property type="project" value="InterPro"/>
</dbReference>
<dbReference type="SUPFAM" id="SSF88659">
    <property type="entry name" value="Sigma3 and sigma4 domains of RNA polymerase sigma factors"/>
    <property type="match status" value="1"/>
</dbReference>
<comment type="caution">
    <text evidence="6">The sequence shown here is derived from an EMBL/GenBank/DDBJ whole genome shotgun (WGS) entry which is preliminary data.</text>
</comment>
<keyword evidence="3" id="KW-0731">Sigma factor</keyword>
<dbReference type="AlphaFoldDB" id="A0AAE2SAC7"/>
<organism evidence="6 7">
    <name type="scientific">Oceaniferula flava</name>
    <dbReference type="NCBI Taxonomy" id="2800421"/>
    <lineage>
        <taxon>Bacteria</taxon>
        <taxon>Pseudomonadati</taxon>
        <taxon>Verrucomicrobiota</taxon>
        <taxon>Verrucomicrobiia</taxon>
        <taxon>Verrucomicrobiales</taxon>
        <taxon>Verrucomicrobiaceae</taxon>
        <taxon>Oceaniferula</taxon>
    </lineage>
</organism>
<evidence type="ECO:0000256" key="2">
    <source>
        <dbReference type="ARBA" id="ARBA00023015"/>
    </source>
</evidence>
<dbReference type="NCBIfam" id="TIGR02937">
    <property type="entry name" value="sigma70-ECF"/>
    <property type="match status" value="1"/>
</dbReference>
<name>A0AAE2SAC7_9BACT</name>
<feature type="domain" description="RNA polymerase sigma-70 region 2" evidence="5">
    <location>
        <begin position="14"/>
        <end position="80"/>
    </location>
</feature>
<dbReference type="Gene3D" id="1.10.1740.10">
    <property type="match status" value="1"/>
</dbReference>
<dbReference type="InterPro" id="IPR013324">
    <property type="entry name" value="RNA_pol_sigma_r3/r4-like"/>
</dbReference>
<evidence type="ECO:0000259" key="5">
    <source>
        <dbReference type="Pfam" id="PF04542"/>
    </source>
</evidence>
<keyword evidence="2" id="KW-0805">Transcription regulation</keyword>
<dbReference type="InterPro" id="IPR014284">
    <property type="entry name" value="RNA_pol_sigma-70_dom"/>
</dbReference>
<proteinExistence type="inferred from homology"/>
<dbReference type="EMBL" id="JAENIG010000004">
    <property type="protein sequence ID" value="MBK1854733.1"/>
    <property type="molecule type" value="Genomic_DNA"/>
</dbReference>
<dbReference type="GO" id="GO:0016987">
    <property type="term" value="F:sigma factor activity"/>
    <property type="evidence" value="ECO:0007669"/>
    <property type="project" value="UniProtKB-KW"/>
</dbReference>
<evidence type="ECO:0000256" key="3">
    <source>
        <dbReference type="ARBA" id="ARBA00023082"/>
    </source>
</evidence>
<dbReference type="InterPro" id="IPR013325">
    <property type="entry name" value="RNA_pol_sigma_r2"/>
</dbReference>
<dbReference type="Proteomes" id="UP000634206">
    <property type="component" value="Unassembled WGS sequence"/>
</dbReference>
<dbReference type="PANTHER" id="PTHR43133:SF51">
    <property type="entry name" value="RNA POLYMERASE SIGMA FACTOR"/>
    <property type="match status" value="1"/>
</dbReference>
<dbReference type="InterPro" id="IPR014331">
    <property type="entry name" value="RNA_pol_sigma70_ECF_RHOBA"/>
</dbReference>
<dbReference type="SUPFAM" id="SSF88946">
    <property type="entry name" value="Sigma2 domain of RNA polymerase sigma factors"/>
    <property type="match status" value="1"/>
</dbReference>
<comment type="similarity">
    <text evidence="1">Belongs to the sigma-70 factor family. ECF subfamily.</text>
</comment>
<evidence type="ECO:0000256" key="4">
    <source>
        <dbReference type="ARBA" id="ARBA00023163"/>
    </source>
</evidence>
<dbReference type="RefSeq" id="WP_309489344.1">
    <property type="nucleotide sequence ID" value="NZ_JAENIG010000004.1"/>
</dbReference>
<dbReference type="PANTHER" id="PTHR43133">
    <property type="entry name" value="RNA POLYMERASE ECF-TYPE SIGMA FACTO"/>
    <property type="match status" value="1"/>
</dbReference>
<evidence type="ECO:0000256" key="1">
    <source>
        <dbReference type="ARBA" id="ARBA00010641"/>
    </source>
</evidence>
<reference evidence="6" key="1">
    <citation type="submission" date="2021-01" db="EMBL/GenBank/DDBJ databases">
        <title>Modified the classification status of verrucomicrobia.</title>
        <authorList>
            <person name="Feng X."/>
        </authorList>
    </citation>
    <scope>NUCLEOTIDE SEQUENCE</scope>
    <source>
        <strain evidence="6">5K15</strain>
    </source>
</reference>
<protein>
    <submittedName>
        <fullName evidence="6">Sigma-70 family RNA polymerase sigma factor</fullName>
    </submittedName>
</protein>
<gene>
    <name evidence="6" type="ORF">JIN83_07165</name>
</gene>
<dbReference type="InterPro" id="IPR036388">
    <property type="entry name" value="WH-like_DNA-bd_sf"/>
</dbReference>
<dbReference type="InterPro" id="IPR007627">
    <property type="entry name" value="RNA_pol_sigma70_r2"/>
</dbReference>
<evidence type="ECO:0000313" key="6">
    <source>
        <dbReference type="EMBL" id="MBK1854733.1"/>
    </source>
</evidence>